<sequence>MLAGRPNIVSVSGPTHAEIINAFMSRASRVINSELVSTTIAQLEAGYSFNARVIGPGQTEISWEAHNEHLVKSLAVDLRPFLPWVDDIVRVTRVMNAVLNSITDEDWRRTVISIKDEYQKILNNEMFSSHWSIPSEQWQMSATDLELAKLVLNSQWFHEGMDPRMRHLLDSDHQQMGNYQAVWRVLNHTVLIVTVLQRFITEADDAGVLHPRTK</sequence>
<dbReference type="AlphaFoldDB" id="A0A9W4B1N7"/>
<dbReference type="EMBL" id="AP022601">
    <property type="protein sequence ID" value="BBY92302.1"/>
    <property type="molecule type" value="Genomic_DNA"/>
</dbReference>
<dbReference type="Proteomes" id="UP000465785">
    <property type="component" value="Chromosome"/>
</dbReference>
<dbReference type="KEGG" id="mgau:MGALJ_19710"/>
<proteinExistence type="predicted"/>
<accession>A0A9W4B1N7</accession>
<protein>
    <submittedName>
        <fullName evidence="1">Uncharacterized protein</fullName>
    </submittedName>
</protein>
<organism evidence="1 2">
    <name type="scientific">Mycobacterium gallinarum</name>
    <dbReference type="NCBI Taxonomy" id="39689"/>
    <lineage>
        <taxon>Bacteria</taxon>
        <taxon>Bacillati</taxon>
        <taxon>Actinomycetota</taxon>
        <taxon>Actinomycetes</taxon>
        <taxon>Mycobacteriales</taxon>
        <taxon>Mycobacteriaceae</taxon>
        <taxon>Mycobacterium</taxon>
    </lineage>
</organism>
<name>A0A9W4B1N7_9MYCO</name>
<gene>
    <name evidence="1" type="ORF">MGALJ_19710</name>
</gene>
<evidence type="ECO:0000313" key="2">
    <source>
        <dbReference type="Proteomes" id="UP000465785"/>
    </source>
</evidence>
<keyword evidence="2" id="KW-1185">Reference proteome</keyword>
<evidence type="ECO:0000313" key="1">
    <source>
        <dbReference type="EMBL" id="BBY92302.1"/>
    </source>
</evidence>
<reference evidence="1 2" key="1">
    <citation type="journal article" date="2019" name="Emerg. Microbes Infect.">
        <title>Comprehensive subspecies identification of 175 nontuberculous mycobacteria species based on 7547 genomic profiles.</title>
        <authorList>
            <person name="Matsumoto Y."/>
            <person name="Kinjo T."/>
            <person name="Motooka D."/>
            <person name="Nabeya D."/>
            <person name="Jung N."/>
            <person name="Uechi K."/>
            <person name="Horii T."/>
            <person name="Iida T."/>
            <person name="Fujita J."/>
            <person name="Nakamura S."/>
        </authorList>
    </citation>
    <scope>NUCLEOTIDE SEQUENCE [LARGE SCALE GENOMIC DNA]</scope>
    <source>
        <strain evidence="1 2">JCM 6399</strain>
    </source>
</reference>